<dbReference type="EMBL" id="GL988043">
    <property type="protein sequence ID" value="EGS20007.1"/>
    <property type="molecule type" value="Genomic_DNA"/>
</dbReference>
<evidence type="ECO:0000259" key="7">
    <source>
        <dbReference type="Pfam" id="PF07732"/>
    </source>
</evidence>
<evidence type="ECO:0000313" key="9">
    <source>
        <dbReference type="Proteomes" id="UP000008066"/>
    </source>
</evidence>
<dbReference type="InterPro" id="IPR011706">
    <property type="entry name" value="Cu-oxidase_C"/>
</dbReference>
<evidence type="ECO:0000259" key="6">
    <source>
        <dbReference type="Pfam" id="PF07731"/>
    </source>
</evidence>
<dbReference type="OMA" id="QWPIAPH"/>
<dbReference type="eggNOG" id="KOG1263">
    <property type="taxonomic scope" value="Eukaryota"/>
</dbReference>
<dbReference type="CDD" id="cd13873">
    <property type="entry name" value="CuRO_2_AAO_like_2"/>
    <property type="match status" value="1"/>
</dbReference>
<keyword evidence="9" id="KW-1185">Reference proteome</keyword>
<dbReference type="SUPFAM" id="SSF49503">
    <property type="entry name" value="Cupredoxins"/>
    <property type="match status" value="3"/>
</dbReference>
<dbReference type="InterPro" id="IPR017762">
    <property type="entry name" value="Multicopper_oxidase_fun"/>
</dbReference>
<dbReference type="NCBIfam" id="TIGR03390">
    <property type="entry name" value="ascorbOXfungal"/>
    <property type="match status" value="1"/>
</dbReference>
<feature type="domain" description="Plastocyanin-like" evidence="7">
    <location>
        <begin position="36"/>
        <end position="145"/>
    </location>
</feature>
<keyword evidence="4" id="KW-0186">Copper</keyword>
<feature type="domain" description="Plastocyanin-like" evidence="6">
    <location>
        <begin position="451"/>
        <end position="589"/>
    </location>
</feature>
<dbReference type="PANTHER" id="PTHR11709">
    <property type="entry name" value="MULTI-COPPER OXIDASE"/>
    <property type="match status" value="1"/>
</dbReference>
<feature type="domain" description="Plastocyanin-like" evidence="5">
    <location>
        <begin position="157"/>
        <end position="354"/>
    </location>
</feature>
<name>G0S996_CHATD</name>
<dbReference type="PROSITE" id="PS00080">
    <property type="entry name" value="MULTICOPPER_OXIDASE2"/>
    <property type="match status" value="1"/>
</dbReference>
<dbReference type="GeneID" id="18258542"/>
<comment type="similarity">
    <text evidence="1">Belongs to the multicopper oxidase family.</text>
</comment>
<protein>
    <recommendedName>
        <fullName evidence="10">Multicopper oxidase-like protein</fullName>
    </recommendedName>
</protein>
<keyword evidence="3" id="KW-0560">Oxidoreductase</keyword>
<dbReference type="InterPro" id="IPR001117">
    <property type="entry name" value="Cu-oxidase_2nd"/>
</dbReference>
<evidence type="ECO:0000259" key="5">
    <source>
        <dbReference type="Pfam" id="PF00394"/>
    </source>
</evidence>
<evidence type="ECO:0008006" key="10">
    <source>
        <dbReference type="Google" id="ProtNLM"/>
    </source>
</evidence>
<sequence length="633" mass="71531">MLPIRARTSEDVATGEVVHGADFVPDFILRVSVAWVESSCEGRQNIVINGTSPGPAIYLRPGSSPWIRVYNDIPDQNLTMHWHGIAQRLAPFADGTAMISQWPIPPGHYFDYQIALEPDDAGTYFYHSHVEMQALSASGPLIVDDCASLPYHYDDERIFHFMDHFSKSDEEIVEDLTSSPYNFPGESKGVLLNGKGIAVGYTPSPGPPGGPNGFFGLRVGNHPACVAPSEPEPVEFQPGMDQIEQTSDCTLPVIDVEPGKMYRFRFIGATGLSYIAIAFEGHETLSIIQTDGTEYNEPVVTDHIQLAAGQRFDVLFKTKSLEELQKEGRNFYYIQYETLHRSDTYRGYAVLRYDYDAEVPTPPAAPIRAFSAAEVTSWGEYSFRPLYPERNQAPSADEVTRRLIITCEEKEDFKTGRVIWELNRLSWTEERRQIPVLVDIYNRGQDAIPNYEVALHNYGWDPVTKLFPAKVGEVIEIIWQNTGSQFFTITGLVESHPFHAHGQHYYDIGAGPGYYDPEVNNKKLEETGFRSVKRDTTMLFRYQDKVKPGQAAGWRGWRIRIDHPGVWMLHCHILTHMMMGMNTVWVIGDADDILTIPLSISQHYLKYGGDVYGNITHAPVVYHFFNQTSKCIE</sequence>
<dbReference type="KEGG" id="cthr:CTHT_0045040"/>
<dbReference type="Pfam" id="PF00394">
    <property type="entry name" value="Cu-oxidase"/>
    <property type="match status" value="1"/>
</dbReference>
<evidence type="ECO:0000256" key="3">
    <source>
        <dbReference type="ARBA" id="ARBA00023002"/>
    </source>
</evidence>
<dbReference type="Gene3D" id="2.60.40.420">
    <property type="entry name" value="Cupredoxins - blue copper proteins"/>
    <property type="match status" value="3"/>
</dbReference>
<dbReference type="AlphaFoldDB" id="G0S996"/>
<dbReference type="OrthoDB" id="2121828at2759"/>
<dbReference type="InterPro" id="IPR033138">
    <property type="entry name" value="Cu_oxidase_CS"/>
</dbReference>
<dbReference type="InterPro" id="IPR002355">
    <property type="entry name" value="Cu_oxidase_Cu_BS"/>
</dbReference>
<dbReference type="InterPro" id="IPR045087">
    <property type="entry name" value="Cu-oxidase_fam"/>
</dbReference>
<reference evidence="8 9" key="1">
    <citation type="journal article" date="2011" name="Cell">
        <title>Insight into structure and assembly of the nuclear pore complex by utilizing the genome of a eukaryotic thermophile.</title>
        <authorList>
            <person name="Amlacher S."/>
            <person name="Sarges P."/>
            <person name="Flemming D."/>
            <person name="van Noort V."/>
            <person name="Kunze R."/>
            <person name="Devos D.P."/>
            <person name="Arumugam M."/>
            <person name="Bork P."/>
            <person name="Hurt E."/>
        </authorList>
    </citation>
    <scope>NUCLEOTIDE SEQUENCE [LARGE SCALE GENOMIC DNA]</scope>
    <source>
        <strain evidence="9">DSM 1495 / CBS 144.50 / IMI 039719</strain>
    </source>
</reference>
<dbReference type="GO" id="GO:0005507">
    <property type="term" value="F:copper ion binding"/>
    <property type="evidence" value="ECO:0007669"/>
    <property type="project" value="InterPro"/>
</dbReference>
<evidence type="ECO:0000256" key="1">
    <source>
        <dbReference type="ARBA" id="ARBA00010609"/>
    </source>
</evidence>
<dbReference type="PANTHER" id="PTHR11709:SF394">
    <property type="entry name" value="FI03373P-RELATED"/>
    <property type="match status" value="1"/>
</dbReference>
<keyword evidence="2" id="KW-0479">Metal-binding</keyword>
<dbReference type="Pfam" id="PF07731">
    <property type="entry name" value="Cu-oxidase_2"/>
    <property type="match status" value="1"/>
</dbReference>
<dbReference type="PROSITE" id="PS00079">
    <property type="entry name" value="MULTICOPPER_OXIDASE1"/>
    <property type="match status" value="1"/>
</dbReference>
<dbReference type="InterPro" id="IPR008972">
    <property type="entry name" value="Cupredoxin"/>
</dbReference>
<dbReference type="Pfam" id="PF07732">
    <property type="entry name" value="Cu-oxidase_3"/>
    <property type="match status" value="1"/>
</dbReference>
<dbReference type="RefSeq" id="XP_006694892.1">
    <property type="nucleotide sequence ID" value="XM_006694829.1"/>
</dbReference>
<proteinExistence type="inferred from homology"/>
<accession>G0S996</accession>
<dbReference type="Proteomes" id="UP000008066">
    <property type="component" value="Unassembled WGS sequence"/>
</dbReference>
<evidence type="ECO:0000256" key="4">
    <source>
        <dbReference type="ARBA" id="ARBA00023008"/>
    </source>
</evidence>
<dbReference type="HOGENOM" id="CLU_006504_8_3_1"/>
<dbReference type="STRING" id="759272.G0S996"/>
<evidence type="ECO:0000256" key="2">
    <source>
        <dbReference type="ARBA" id="ARBA00022723"/>
    </source>
</evidence>
<dbReference type="GO" id="GO:0016491">
    <property type="term" value="F:oxidoreductase activity"/>
    <property type="evidence" value="ECO:0007669"/>
    <property type="project" value="UniProtKB-KW"/>
</dbReference>
<evidence type="ECO:0000313" key="8">
    <source>
        <dbReference type="EMBL" id="EGS20007.1"/>
    </source>
</evidence>
<dbReference type="InterPro" id="IPR011707">
    <property type="entry name" value="Cu-oxidase-like_N"/>
</dbReference>
<dbReference type="SMR" id="G0S996"/>
<gene>
    <name evidence="8" type="ORF">CTHT_0045040</name>
</gene>
<organism evidence="9">
    <name type="scientific">Chaetomium thermophilum (strain DSM 1495 / CBS 144.50 / IMI 039719)</name>
    <name type="common">Thermochaetoides thermophila</name>
    <dbReference type="NCBI Taxonomy" id="759272"/>
    <lineage>
        <taxon>Eukaryota</taxon>
        <taxon>Fungi</taxon>
        <taxon>Dikarya</taxon>
        <taxon>Ascomycota</taxon>
        <taxon>Pezizomycotina</taxon>
        <taxon>Sordariomycetes</taxon>
        <taxon>Sordariomycetidae</taxon>
        <taxon>Sordariales</taxon>
        <taxon>Chaetomiaceae</taxon>
        <taxon>Thermochaetoides</taxon>
    </lineage>
</organism>